<evidence type="ECO:0000256" key="1">
    <source>
        <dbReference type="SAM" id="MobiDB-lite"/>
    </source>
</evidence>
<proteinExistence type="predicted"/>
<evidence type="ECO:0000313" key="3">
    <source>
        <dbReference type="Proteomes" id="UP001160390"/>
    </source>
</evidence>
<protein>
    <submittedName>
        <fullName evidence="2">Uncharacterized protein</fullName>
    </submittedName>
</protein>
<reference evidence="2" key="1">
    <citation type="submission" date="2023-01" db="EMBL/GenBank/DDBJ databases">
        <authorList>
            <person name="Piombo E."/>
        </authorList>
    </citation>
    <scope>NUCLEOTIDE SEQUENCE</scope>
</reference>
<feature type="compositionally biased region" description="Low complexity" evidence="1">
    <location>
        <begin position="223"/>
        <end position="233"/>
    </location>
</feature>
<comment type="caution">
    <text evidence="2">The sequence shown here is derived from an EMBL/GenBank/DDBJ whole genome shotgun (WGS) entry which is preliminary data.</text>
</comment>
<keyword evidence="3" id="KW-1185">Reference proteome</keyword>
<dbReference type="Proteomes" id="UP001160390">
    <property type="component" value="Unassembled WGS sequence"/>
</dbReference>
<dbReference type="AlphaFoldDB" id="A0AA35VCJ9"/>
<organism evidence="2 3">
    <name type="scientific">Clonostachys chloroleuca</name>
    <dbReference type="NCBI Taxonomy" id="1926264"/>
    <lineage>
        <taxon>Eukaryota</taxon>
        <taxon>Fungi</taxon>
        <taxon>Dikarya</taxon>
        <taxon>Ascomycota</taxon>
        <taxon>Pezizomycotina</taxon>
        <taxon>Sordariomycetes</taxon>
        <taxon>Hypocreomycetidae</taxon>
        <taxon>Hypocreales</taxon>
        <taxon>Bionectriaceae</taxon>
        <taxon>Clonostachys</taxon>
    </lineage>
</organism>
<dbReference type="EMBL" id="CABFNP030001338">
    <property type="protein sequence ID" value="CAI6100316.1"/>
    <property type="molecule type" value="Genomic_DNA"/>
</dbReference>
<name>A0AA35VCJ9_9HYPO</name>
<accession>A0AA35VCJ9</accession>
<feature type="region of interest" description="Disordered" evidence="1">
    <location>
        <begin position="208"/>
        <end position="233"/>
    </location>
</feature>
<sequence length="333" mass="36854">MNGLKAWFTKGPAQDIDKKRILPELEHLLENCGLPEGDPLFLRDYMIGLSESRAVPTVMICCIDEKIRVEAKRYVSDSGIVKSRGFKLGCSALCLEAKTIPIKCMKESLPDQESDGSLPGSETGSIILGGRDFFQNHDNGNLRAATAGPVVMLGGAVYQLTVAHVLMKEDQPVIGQEVIDLDEFELESDHDEYGLEYDSEIEGSISSWDNLGESDLDEKGESSESSDSESSWDGVYQLEPYRRWSFRRPEEQILDRSGDELHQSAKLLCPSRQIVAHEVSSFPKPNHTLGYLYDKNSDKSKNGHTMLEIRQAAAIGSSEKDVMLITAEIAAPP</sequence>
<evidence type="ECO:0000313" key="2">
    <source>
        <dbReference type="EMBL" id="CAI6100316.1"/>
    </source>
</evidence>
<gene>
    <name evidence="2" type="ORF">CCHLO57077_00004464</name>
</gene>